<dbReference type="PANTHER" id="PTHR30502:SF0">
    <property type="entry name" value="PHOSPHOENOLPYRUVATE CARBOXYLASE FAMILY PROTEIN"/>
    <property type="match status" value="1"/>
</dbReference>
<dbReference type="PANTHER" id="PTHR30502">
    <property type="entry name" value="2-KETO-3-DEOXY-L-RHAMNONATE ALDOLASE"/>
    <property type="match status" value="1"/>
</dbReference>
<dbReference type="RefSeq" id="WP_207868247.1">
    <property type="nucleotide sequence ID" value="NZ_CP062222.1"/>
</dbReference>
<dbReference type="GO" id="GO:0046872">
    <property type="term" value="F:metal ion binding"/>
    <property type="evidence" value="ECO:0007669"/>
    <property type="project" value="UniProtKB-KW"/>
</dbReference>
<dbReference type="GO" id="GO:0016832">
    <property type="term" value="F:aldehyde-lyase activity"/>
    <property type="evidence" value="ECO:0007669"/>
    <property type="project" value="TreeGrafter"/>
</dbReference>
<sequence length="285" mass="31547">MSSTRLNGVIRAWEEGRVAYSCFAKADKQSAIDLSESPYDALMFEMEHNPWDMAALQDSLQYLLNRKQIASSGTLAPAVTPLVRIPANGVEMNQAYAKQALDRGVYGIVWPHINNVAQAYNAVASCRYGRPKNAPLYEPRGVRGDAPTTAARYWGLSTAEYYERADVWPLAPHGELLVGLMIESVAGIENLDEILKEVPGIGFCLIGEGDLSQEMGFPRQYDHPEVRDAMKKIADTCVRHGVKVGNPHTNAKNHDRLVEEGYRYLMVAPQKSYGVVGQVREGASY</sequence>
<dbReference type="EMBL" id="CP062222">
    <property type="protein sequence ID" value="QTC89885.1"/>
    <property type="molecule type" value="Genomic_DNA"/>
</dbReference>
<name>A0A975BYR9_9CAUL</name>
<keyword evidence="6" id="KW-1185">Reference proteome</keyword>
<organism evidence="5 6">
    <name type="scientific">Brevundimonas goettingensis</name>
    <dbReference type="NCBI Taxonomy" id="2774190"/>
    <lineage>
        <taxon>Bacteria</taxon>
        <taxon>Pseudomonadati</taxon>
        <taxon>Pseudomonadota</taxon>
        <taxon>Alphaproteobacteria</taxon>
        <taxon>Caulobacterales</taxon>
        <taxon>Caulobacteraceae</taxon>
        <taxon>Brevundimonas</taxon>
    </lineage>
</organism>
<evidence type="ECO:0000256" key="3">
    <source>
        <dbReference type="ARBA" id="ARBA00023239"/>
    </source>
</evidence>
<dbReference type="Gene3D" id="3.20.20.60">
    <property type="entry name" value="Phosphoenolpyruvate-binding domains"/>
    <property type="match status" value="1"/>
</dbReference>
<proteinExistence type="inferred from homology"/>
<gene>
    <name evidence="5" type="ORF">IFJ75_11305</name>
</gene>
<dbReference type="InterPro" id="IPR050251">
    <property type="entry name" value="HpcH-HpaI_aldolase"/>
</dbReference>
<evidence type="ECO:0000256" key="2">
    <source>
        <dbReference type="ARBA" id="ARBA00022723"/>
    </source>
</evidence>
<keyword evidence="2" id="KW-0479">Metal-binding</keyword>
<dbReference type="InterPro" id="IPR040442">
    <property type="entry name" value="Pyrv_kinase-like_dom_sf"/>
</dbReference>
<feature type="domain" description="HpcH/HpaI aldolase/citrate lyase" evidence="4">
    <location>
        <begin position="24"/>
        <end position="264"/>
    </location>
</feature>
<dbReference type="InterPro" id="IPR005000">
    <property type="entry name" value="Aldolase/citrate-lyase_domain"/>
</dbReference>
<reference evidence="5" key="1">
    <citation type="submission" date="2020-09" db="EMBL/GenBank/DDBJ databases">
        <title>Brevundimonas sp. LVF2 isolated from a puddle in Goettingen, Germany.</title>
        <authorList>
            <person name="Friedrich I."/>
            <person name="Klassen A."/>
            <person name="Hannes N."/>
            <person name="Schneider D."/>
            <person name="Hertel R."/>
            <person name="Daniel R."/>
        </authorList>
    </citation>
    <scope>NUCLEOTIDE SEQUENCE</scope>
    <source>
        <strain evidence="5">LVF2</strain>
    </source>
</reference>
<protein>
    <submittedName>
        <fullName evidence="5">Aldolase</fullName>
    </submittedName>
</protein>
<evidence type="ECO:0000259" key="4">
    <source>
        <dbReference type="Pfam" id="PF03328"/>
    </source>
</evidence>
<accession>A0A975BYR9</accession>
<dbReference type="Pfam" id="PF03328">
    <property type="entry name" value="HpcH_HpaI"/>
    <property type="match status" value="1"/>
</dbReference>
<comment type="similarity">
    <text evidence="1">Belongs to the HpcH/HpaI aldolase family.</text>
</comment>
<evidence type="ECO:0000313" key="5">
    <source>
        <dbReference type="EMBL" id="QTC89885.1"/>
    </source>
</evidence>
<evidence type="ECO:0000256" key="1">
    <source>
        <dbReference type="ARBA" id="ARBA00005568"/>
    </source>
</evidence>
<dbReference type="Proteomes" id="UP000663918">
    <property type="component" value="Chromosome"/>
</dbReference>
<dbReference type="SUPFAM" id="SSF51621">
    <property type="entry name" value="Phosphoenolpyruvate/pyruvate domain"/>
    <property type="match status" value="1"/>
</dbReference>
<dbReference type="GO" id="GO:0005737">
    <property type="term" value="C:cytoplasm"/>
    <property type="evidence" value="ECO:0007669"/>
    <property type="project" value="TreeGrafter"/>
</dbReference>
<dbReference type="KEGG" id="bgoe:IFJ75_11305"/>
<evidence type="ECO:0000313" key="6">
    <source>
        <dbReference type="Proteomes" id="UP000663918"/>
    </source>
</evidence>
<dbReference type="InterPro" id="IPR015813">
    <property type="entry name" value="Pyrv/PenolPyrv_kinase-like_dom"/>
</dbReference>
<dbReference type="AlphaFoldDB" id="A0A975BYR9"/>
<keyword evidence="3" id="KW-0456">Lyase</keyword>